<dbReference type="Proteomes" id="UP000006695">
    <property type="component" value="Chromosome"/>
</dbReference>
<dbReference type="SUPFAM" id="SSF53335">
    <property type="entry name" value="S-adenosyl-L-methionine-dependent methyltransferases"/>
    <property type="match status" value="1"/>
</dbReference>
<organism evidence="2 3">
    <name type="scientific">Geotalea uraniireducens (strain Rf4)</name>
    <name type="common">Geobacter uraniireducens</name>
    <dbReference type="NCBI Taxonomy" id="351605"/>
    <lineage>
        <taxon>Bacteria</taxon>
        <taxon>Pseudomonadati</taxon>
        <taxon>Thermodesulfobacteriota</taxon>
        <taxon>Desulfuromonadia</taxon>
        <taxon>Geobacterales</taxon>
        <taxon>Geobacteraceae</taxon>
        <taxon>Geotalea</taxon>
    </lineage>
</organism>
<evidence type="ECO:0000259" key="1">
    <source>
        <dbReference type="Pfam" id="PF01739"/>
    </source>
</evidence>
<feature type="domain" description="MCP methyltransferase CheR-type SAM-binding" evidence="1">
    <location>
        <begin position="165"/>
        <end position="283"/>
    </location>
</feature>
<keyword evidence="2" id="KW-0489">Methyltransferase</keyword>
<dbReference type="EMBL" id="CP000698">
    <property type="protein sequence ID" value="ABQ24352.1"/>
    <property type="molecule type" value="Genomic_DNA"/>
</dbReference>
<dbReference type="STRING" id="351605.Gura_0136"/>
<dbReference type="OrthoDB" id="5394363at2"/>
<reference evidence="2 3" key="1">
    <citation type="submission" date="2007-05" db="EMBL/GenBank/DDBJ databases">
        <title>Complete sequence of Geobacter uraniireducens Rf4.</title>
        <authorList>
            <consortium name="US DOE Joint Genome Institute"/>
            <person name="Copeland A."/>
            <person name="Lucas S."/>
            <person name="Lapidus A."/>
            <person name="Barry K."/>
            <person name="Detter J.C."/>
            <person name="Glavina del Rio T."/>
            <person name="Hammon N."/>
            <person name="Israni S."/>
            <person name="Dalin E."/>
            <person name="Tice H."/>
            <person name="Pitluck S."/>
            <person name="Chertkov O."/>
            <person name="Brettin T."/>
            <person name="Bruce D."/>
            <person name="Han C."/>
            <person name="Schmutz J."/>
            <person name="Larimer F."/>
            <person name="Land M."/>
            <person name="Hauser L."/>
            <person name="Kyrpides N."/>
            <person name="Mikhailova N."/>
            <person name="Shelobolina E."/>
            <person name="Aklujkar M."/>
            <person name="Lovley D."/>
            <person name="Richardson P."/>
        </authorList>
    </citation>
    <scope>NUCLEOTIDE SEQUENCE [LARGE SCALE GENOMIC DNA]</scope>
    <source>
        <strain evidence="2 3">Rf4</strain>
    </source>
</reference>
<keyword evidence="2" id="KW-0808">Transferase</keyword>
<sequence>MQKLELKYKPVLAPQVVAERLSNLLPPGPIVDSSLERLIFRLEHEFSRYAATYPHGLWAPGLAVTNEMRGMTECHLPLAEIRQLFNRFFAHALTFTPFLDASIIHTSVSWLDALQSLQSLVGQANPALLLRRLMADEEERRRFLFFNFLPRQYGGGFGRYTAQTAFLRSWLRENKERFNKGLHCLDAACGCGEGTYELALLLLECGFRVESFEVHGSTLEPLELFAAAHGYFPHEPLRQVSYRNNIQPLFQCGAADRMHFRQEDIAGTSAAERYDVVLCNGILGGPFVHERNALELSIACLAKRVKPGGILLAADRFHDGWKKIAPAALLEGILAGNGFRLLSIKEGVAGIKTERAPLPRRVRRRSPLSGPDRPA</sequence>
<proteinExistence type="predicted"/>
<dbReference type="GO" id="GO:0008168">
    <property type="term" value="F:methyltransferase activity"/>
    <property type="evidence" value="ECO:0007669"/>
    <property type="project" value="UniProtKB-KW"/>
</dbReference>
<keyword evidence="3" id="KW-1185">Reference proteome</keyword>
<dbReference type="CDD" id="cd02440">
    <property type="entry name" value="AdoMet_MTases"/>
    <property type="match status" value="1"/>
</dbReference>
<dbReference type="KEGG" id="gur:Gura_0136"/>
<accession>A5GDJ3</accession>
<dbReference type="AlphaFoldDB" id="A5GDJ3"/>
<dbReference type="InterPro" id="IPR022642">
    <property type="entry name" value="CheR_C"/>
</dbReference>
<dbReference type="HOGENOM" id="CLU_762387_0_0_7"/>
<dbReference type="RefSeq" id="WP_011937081.1">
    <property type="nucleotide sequence ID" value="NC_009483.1"/>
</dbReference>
<protein>
    <submittedName>
        <fullName evidence="2">MCP methyltransferase, CheR-type</fullName>
    </submittedName>
</protein>
<dbReference type="InterPro" id="IPR029063">
    <property type="entry name" value="SAM-dependent_MTases_sf"/>
</dbReference>
<evidence type="ECO:0000313" key="3">
    <source>
        <dbReference type="Proteomes" id="UP000006695"/>
    </source>
</evidence>
<name>A5GDJ3_GEOUR</name>
<evidence type="ECO:0000313" key="2">
    <source>
        <dbReference type="EMBL" id="ABQ24352.1"/>
    </source>
</evidence>
<dbReference type="GO" id="GO:0032259">
    <property type="term" value="P:methylation"/>
    <property type="evidence" value="ECO:0007669"/>
    <property type="project" value="UniProtKB-KW"/>
</dbReference>
<dbReference type="Pfam" id="PF01739">
    <property type="entry name" value="CheR"/>
    <property type="match status" value="1"/>
</dbReference>
<gene>
    <name evidence="2" type="ordered locus">Gura_0136</name>
</gene>
<dbReference type="Gene3D" id="3.40.50.150">
    <property type="entry name" value="Vaccinia Virus protein VP39"/>
    <property type="match status" value="1"/>
</dbReference>